<gene>
    <name evidence="4" type="ORF">WN55_04987</name>
</gene>
<evidence type="ECO:0000256" key="3">
    <source>
        <dbReference type="ARBA" id="ARBA00060902"/>
    </source>
</evidence>
<dbReference type="AlphaFoldDB" id="A0A154PNI5"/>
<dbReference type="OrthoDB" id="8185598at2759"/>
<proteinExistence type="inferred from homology"/>
<sequence>FIHVCKRNDPNLGDCIKASVENVKPHLVHGVPEYSIPSLEPLLLKEVVAAPGNTIKLRLRNVHVYGASNFTVARIRANIDKLRFLIDLDFRALSIESDYDIDGKLLLLRIRGSGPMYGNFSDCKGFVKVQAETTDRPDGKHGVKIVDFKTKIAVGNGKLRLENLFGGDPALGDAINMAINTNFDAFIQELQPTLESAISDTFLSITNSILTKFTYESLFPLS</sequence>
<dbReference type="Proteomes" id="UP000076502">
    <property type="component" value="Unassembled WGS sequence"/>
</dbReference>
<dbReference type="GO" id="GO:0007623">
    <property type="term" value="P:circadian rhythm"/>
    <property type="evidence" value="ECO:0007669"/>
    <property type="project" value="UniProtKB-ARBA"/>
</dbReference>
<dbReference type="EMBL" id="KQ435007">
    <property type="protein sequence ID" value="KZC13436.1"/>
    <property type="molecule type" value="Genomic_DNA"/>
</dbReference>
<dbReference type="Gene3D" id="3.15.10.30">
    <property type="entry name" value="Haemolymph juvenile hormone binding protein"/>
    <property type="match status" value="1"/>
</dbReference>
<evidence type="ECO:0000256" key="2">
    <source>
        <dbReference type="ARBA" id="ARBA00023108"/>
    </source>
</evidence>
<evidence type="ECO:0000313" key="4">
    <source>
        <dbReference type="EMBL" id="KZC13436.1"/>
    </source>
</evidence>
<keyword evidence="5" id="KW-1185">Reference proteome</keyword>
<dbReference type="InterPro" id="IPR010562">
    <property type="entry name" value="Haemolymph_juvenile_hormone-bd"/>
</dbReference>
<name>A0A154PNI5_DUFNO</name>
<reference evidence="4 5" key="1">
    <citation type="submission" date="2015-07" db="EMBL/GenBank/DDBJ databases">
        <title>The genome of Dufourea novaeangliae.</title>
        <authorList>
            <person name="Pan H."/>
            <person name="Kapheim K."/>
        </authorList>
    </citation>
    <scope>NUCLEOTIDE SEQUENCE [LARGE SCALE GENOMIC DNA]</scope>
    <source>
        <strain evidence="4">0120121106</strain>
        <tissue evidence="4">Whole body</tissue>
    </source>
</reference>
<accession>A0A154PNI5</accession>
<dbReference type="PANTHER" id="PTHR11008:SF14">
    <property type="entry name" value="CIRCADIAN CLOCK-CONTROLLED PROTEIN-LIKE PROTEIN"/>
    <property type="match status" value="1"/>
</dbReference>
<feature type="non-terminal residue" evidence="4">
    <location>
        <position position="1"/>
    </location>
</feature>
<evidence type="ECO:0000256" key="1">
    <source>
        <dbReference type="ARBA" id="ARBA00022729"/>
    </source>
</evidence>
<dbReference type="PANTHER" id="PTHR11008">
    <property type="entry name" value="PROTEIN TAKEOUT-LIKE PROTEIN"/>
    <property type="match status" value="1"/>
</dbReference>
<dbReference type="InterPro" id="IPR038606">
    <property type="entry name" value="To_sf"/>
</dbReference>
<evidence type="ECO:0000313" key="5">
    <source>
        <dbReference type="Proteomes" id="UP000076502"/>
    </source>
</evidence>
<keyword evidence="2" id="KW-0090">Biological rhythms</keyword>
<dbReference type="FunFam" id="3.15.10.30:FF:000001">
    <property type="entry name" value="Takeout-like protein 1"/>
    <property type="match status" value="1"/>
</dbReference>
<dbReference type="Pfam" id="PF06585">
    <property type="entry name" value="JHBP"/>
    <property type="match status" value="1"/>
</dbReference>
<keyword evidence="1" id="KW-0732">Signal</keyword>
<protein>
    <submittedName>
        <fullName evidence="4">Circadian clock-controlled protein</fullName>
    </submittedName>
</protein>
<dbReference type="SMART" id="SM00700">
    <property type="entry name" value="JHBP"/>
    <property type="match status" value="1"/>
</dbReference>
<comment type="similarity">
    <text evidence="3">Belongs to the TO family.</text>
</comment>
<dbReference type="GO" id="GO:0005615">
    <property type="term" value="C:extracellular space"/>
    <property type="evidence" value="ECO:0007669"/>
    <property type="project" value="TreeGrafter"/>
</dbReference>
<organism evidence="4 5">
    <name type="scientific">Dufourea novaeangliae</name>
    <name type="common">Sweat bee</name>
    <dbReference type="NCBI Taxonomy" id="178035"/>
    <lineage>
        <taxon>Eukaryota</taxon>
        <taxon>Metazoa</taxon>
        <taxon>Ecdysozoa</taxon>
        <taxon>Arthropoda</taxon>
        <taxon>Hexapoda</taxon>
        <taxon>Insecta</taxon>
        <taxon>Pterygota</taxon>
        <taxon>Neoptera</taxon>
        <taxon>Endopterygota</taxon>
        <taxon>Hymenoptera</taxon>
        <taxon>Apocrita</taxon>
        <taxon>Aculeata</taxon>
        <taxon>Apoidea</taxon>
        <taxon>Anthophila</taxon>
        <taxon>Halictidae</taxon>
        <taxon>Rophitinae</taxon>
        <taxon>Dufourea</taxon>
    </lineage>
</organism>